<dbReference type="EMBL" id="JBJYXY010000001">
    <property type="protein sequence ID" value="MFN2976305.1"/>
    <property type="molecule type" value="Genomic_DNA"/>
</dbReference>
<accession>A0ABW9KNT3</accession>
<keyword evidence="3" id="KW-1185">Reference proteome</keyword>
<dbReference type="Proteomes" id="UP001634747">
    <property type="component" value="Unassembled WGS sequence"/>
</dbReference>
<proteinExistence type="predicted"/>
<reference evidence="2 3" key="1">
    <citation type="submission" date="2024-12" db="EMBL/GenBank/DDBJ databases">
        <authorList>
            <person name="Lee Y."/>
        </authorList>
    </citation>
    <scope>NUCLEOTIDE SEQUENCE [LARGE SCALE GENOMIC DNA]</scope>
    <source>
        <strain evidence="2 3">03SUJ4</strain>
    </source>
</reference>
<dbReference type="RefSeq" id="WP_263412210.1">
    <property type="nucleotide sequence ID" value="NZ_BAABBH010000001.1"/>
</dbReference>
<sequence>MHRPKLLLRSVPFLMLLSASAVQAQVASGFRLNATYDRPGLPVPHWQLRIAPTGQAEYTSEHAAGAPPAAATPITFKLSQAGSAKLMKFLSDSHGMQPCETKTKGLARMGMKTLEFQEGTHAAASCTFNYTDNKPLAAATEYLLAVSYTIEQGATLDHLHRYDRLGLDPVMTQLATAFKNGQAQEVQAIRPTLASLANDDAVLERVRQKAAELLVAADRP</sequence>
<feature type="chain" id="PRO_5047268136" evidence="1">
    <location>
        <begin position="25"/>
        <end position="220"/>
    </location>
</feature>
<feature type="signal peptide" evidence="1">
    <location>
        <begin position="1"/>
        <end position="24"/>
    </location>
</feature>
<organism evidence="2 3">
    <name type="scientific">Terriglobus aquaticus</name>
    <dbReference type="NCBI Taxonomy" id="940139"/>
    <lineage>
        <taxon>Bacteria</taxon>
        <taxon>Pseudomonadati</taxon>
        <taxon>Acidobacteriota</taxon>
        <taxon>Terriglobia</taxon>
        <taxon>Terriglobales</taxon>
        <taxon>Acidobacteriaceae</taxon>
        <taxon>Terriglobus</taxon>
    </lineage>
</organism>
<evidence type="ECO:0000313" key="2">
    <source>
        <dbReference type="EMBL" id="MFN2976305.1"/>
    </source>
</evidence>
<gene>
    <name evidence="2" type="ORF">ACK2TP_11085</name>
</gene>
<evidence type="ECO:0000256" key="1">
    <source>
        <dbReference type="SAM" id="SignalP"/>
    </source>
</evidence>
<protein>
    <submittedName>
        <fullName evidence="2">Uncharacterized protein</fullName>
    </submittedName>
</protein>
<comment type="caution">
    <text evidence="2">The sequence shown here is derived from an EMBL/GenBank/DDBJ whole genome shotgun (WGS) entry which is preliminary data.</text>
</comment>
<name>A0ABW9KNT3_9BACT</name>
<keyword evidence="1" id="KW-0732">Signal</keyword>
<evidence type="ECO:0000313" key="3">
    <source>
        <dbReference type="Proteomes" id="UP001634747"/>
    </source>
</evidence>